<dbReference type="PANTHER" id="PTHR31268:SF32">
    <property type="entry name" value="GALACTINOL--SUCROSE GALACTOSYLTRANSFERASE 2-RELATED"/>
    <property type="match status" value="1"/>
</dbReference>
<name>A0A7S2AW04_9STRA</name>
<accession>A0A7S2AW04</accession>
<evidence type="ECO:0000313" key="6">
    <source>
        <dbReference type="EMBL" id="CAD9379263.1"/>
    </source>
</evidence>
<evidence type="ECO:0000256" key="4">
    <source>
        <dbReference type="ARBA" id="ARBA00049426"/>
    </source>
</evidence>
<protein>
    <recommendedName>
        <fullName evidence="2">galactinol--sucrose galactosyltransferase</fullName>
        <ecNumber evidence="2">2.4.1.82</ecNumber>
    </recommendedName>
</protein>
<dbReference type="PANTHER" id="PTHR31268">
    <property type="match status" value="1"/>
</dbReference>
<feature type="compositionally biased region" description="Basic and acidic residues" evidence="5">
    <location>
        <begin position="225"/>
        <end position="244"/>
    </location>
</feature>
<dbReference type="SUPFAM" id="SSF51445">
    <property type="entry name" value="(Trans)glycosidases"/>
    <property type="match status" value="1"/>
</dbReference>
<comment type="catalytic activity">
    <reaction evidence="4">
        <text>alpha-D-galactosyl-(1-&gt;3)-1D-myo-inositol + sucrose = raffinose + myo-inositol</text>
        <dbReference type="Rhea" id="RHEA:20161"/>
        <dbReference type="ChEBI" id="CHEBI:16634"/>
        <dbReference type="ChEBI" id="CHEBI:17268"/>
        <dbReference type="ChEBI" id="CHEBI:17505"/>
        <dbReference type="ChEBI" id="CHEBI:17992"/>
        <dbReference type="EC" id="2.4.1.82"/>
    </reaction>
</comment>
<sequence>MVVSPHVSNGEDSEACAGLMFGLNSSTAAAMHDIVLGRMKAHKILAVARIKRWWMAPSWPSSASSVPLETQFLLAQLTPDGPYVLLLPMTAGSFRGTLYGEGGREALRCCPKSVDETEAITLKLESGDKSHTASQITDALYVAAGPDPFELITRGFAQVADHLGTFRVRSAKKEPALLRRFGWCTWDAFYSDVTPEGVDQGLEALAEGGTPARFLVLDDGWQQVHDRSDKKTPKKSSAYDKETKQTPLIGSSAAAVLSGERLTGMKLSLEAAKRGIQTSLFLKLLRKYATLFYSRYVEHAPPDSIILRIWTLLCKTIFRKPLLDMCDSLTDFTKRLGDVKANSKFHDPAKGETMGSFVNTMKTKFKALDLVYAWHALPGYWGGVAHNAPEMAHLEPVLVYPHPSPSVREIEPSVGWEPSALCGLGAVPLEHTDSLYQGIHGYLKGSGVDGVKVDVQAYVGAMGQGRGGGPEIVRKVTRSMEQSVSESFGAEHCLNCMCHSTENLYNYKETSLIRASDDFYPKEAAAQSWHVVAASFNSLFIGEVGYTDWDMFHSNHHAAQLHATARAVSGGPIYTSDSPNKHDFPLLRTLVLPDGSIPAPLNPGRPTADSLFMDPSGHEEPPHTESDQGRAYKIWNTNHHSFVIGAFNLRGSNWNRRTRMYHTFDEDPGPVMARITLADIPALKTRPSSDDEEPSVVVAYSPNVEDKLTLLRSPSDAMQFKLDPLEAAVVTLVPALSILDPRGGSADNEIPGANVSKYLSWAPIGLAGMRNAGGTILSQEMSHCSDYDRTPLIGATVEVCQGHEGEVLLAWASRRPRVVTLTQRSEGGAGLLHEETIRSASTSDSVPFEYDPTSGLLEVGIEGGTANVTMVW</sequence>
<feature type="region of interest" description="Disordered" evidence="5">
    <location>
        <begin position="597"/>
        <end position="628"/>
    </location>
</feature>
<feature type="compositionally biased region" description="Basic and acidic residues" evidence="5">
    <location>
        <begin position="616"/>
        <end position="628"/>
    </location>
</feature>
<dbReference type="EC" id="2.4.1.82" evidence="2"/>
<evidence type="ECO:0000256" key="3">
    <source>
        <dbReference type="ARBA" id="ARBA00023277"/>
    </source>
</evidence>
<evidence type="ECO:0000256" key="5">
    <source>
        <dbReference type="SAM" id="MobiDB-lite"/>
    </source>
</evidence>
<dbReference type="GO" id="GO:0047274">
    <property type="term" value="F:galactinol-sucrose galactosyltransferase activity"/>
    <property type="evidence" value="ECO:0007669"/>
    <property type="project" value="UniProtKB-EC"/>
</dbReference>
<keyword evidence="3" id="KW-0119">Carbohydrate metabolism</keyword>
<evidence type="ECO:0000256" key="1">
    <source>
        <dbReference type="ARBA" id="ARBA00007240"/>
    </source>
</evidence>
<proteinExistence type="inferred from homology"/>
<gene>
    <name evidence="6" type="ORF">DSPE1174_LOCUS3767</name>
</gene>
<dbReference type="InterPro" id="IPR017853">
    <property type="entry name" value="GH"/>
</dbReference>
<dbReference type="InterPro" id="IPR008811">
    <property type="entry name" value="Glycosyl_hydrolases_36"/>
</dbReference>
<dbReference type="Pfam" id="PF05691">
    <property type="entry name" value="Raffinose_syn"/>
    <property type="match status" value="2"/>
</dbReference>
<organism evidence="6">
    <name type="scientific">Octactis speculum</name>
    <dbReference type="NCBI Taxonomy" id="3111310"/>
    <lineage>
        <taxon>Eukaryota</taxon>
        <taxon>Sar</taxon>
        <taxon>Stramenopiles</taxon>
        <taxon>Ochrophyta</taxon>
        <taxon>Dictyochophyceae</taxon>
        <taxon>Dictyochales</taxon>
        <taxon>Dictyochaceae</taxon>
        <taxon>Octactis</taxon>
    </lineage>
</organism>
<comment type="similarity">
    <text evidence="1">Belongs to the glycosyl hydrolases 36 family.</text>
</comment>
<feature type="region of interest" description="Disordered" evidence="5">
    <location>
        <begin position="225"/>
        <end position="245"/>
    </location>
</feature>
<dbReference type="AlphaFoldDB" id="A0A7S2AW04"/>
<dbReference type="Gene3D" id="3.20.20.70">
    <property type="entry name" value="Aldolase class I"/>
    <property type="match status" value="2"/>
</dbReference>
<reference evidence="6" key="1">
    <citation type="submission" date="2021-01" db="EMBL/GenBank/DDBJ databases">
        <authorList>
            <person name="Corre E."/>
            <person name="Pelletier E."/>
            <person name="Niang G."/>
            <person name="Scheremetjew M."/>
            <person name="Finn R."/>
            <person name="Kale V."/>
            <person name="Holt S."/>
            <person name="Cochrane G."/>
            <person name="Meng A."/>
            <person name="Brown T."/>
            <person name="Cohen L."/>
        </authorList>
    </citation>
    <scope>NUCLEOTIDE SEQUENCE</scope>
    <source>
        <strain evidence="6">CCMP1381</strain>
    </source>
</reference>
<dbReference type="EMBL" id="HBGS01007282">
    <property type="protein sequence ID" value="CAD9379263.1"/>
    <property type="molecule type" value="Transcribed_RNA"/>
</dbReference>
<dbReference type="InterPro" id="IPR013785">
    <property type="entry name" value="Aldolase_TIM"/>
</dbReference>
<evidence type="ECO:0000256" key="2">
    <source>
        <dbReference type="ARBA" id="ARBA00012708"/>
    </source>
</evidence>